<reference evidence="1 2" key="1">
    <citation type="journal article" date="2022" name="New Phytol.">
        <title>Ecological generalism drives hyperdiversity of secondary metabolite gene clusters in xylarialean endophytes.</title>
        <authorList>
            <person name="Franco M.E.E."/>
            <person name="Wisecaver J.H."/>
            <person name="Arnold A.E."/>
            <person name="Ju Y.M."/>
            <person name="Slot J.C."/>
            <person name="Ahrendt S."/>
            <person name="Moore L.P."/>
            <person name="Eastman K.E."/>
            <person name="Scott K."/>
            <person name="Konkel Z."/>
            <person name="Mondo S.J."/>
            <person name="Kuo A."/>
            <person name="Hayes R.D."/>
            <person name="Haridas S."/>
            <person name="Andreopoulos B."/>
            <person name="Riley R."/>
            <person name="LaButti K."/>
            <person name="Pangilinan J."/>
            <person name="Lipzen A."/>
            <person name="Amirebrahimi M."/>
            <person name="Yan J."/>
            <person name="Adam C."/>
            <person name="Keymanesh K."/>
            <person name="Ng V."/>
            <person name="Louie K."/>
            <person name="Northen T."/>
            <person name="Drula E."/>
            <person name="Henrissat B."/>
            <person name="Hsieh H.M."/>
            <person name="Youens-Clark K."/>
            <person name="Lutzoni F."/>
            <person name="Miadlikowska J."/>
            <person name="Eastwood D.C."/>
            <person name="Hamelin R.C."/>
            <person name="Grigoriev I.V."/>
            <person name="U'Ren J.M."/>
        </authorList>
    </citation>
    <scope>NUCLEOTIDE SEQUENCE [LARGE SCALE GENOMIC DNA]</scope>
    <source>
        <strain evidence="1 2">CBS 119005</strain>
    </source>
</reference>
<proteinExistence type="predicted"/>
<sequence length="977" mass="111736">MDPFSTVSILCNVLDLTERTYKCIKKTKEVYESTFGLPEEHERLLGCTNELATILDEVQGSQKKLEGLKNGDANIQAVANRCQDLSLDIVGLLERCRSRRPRSVIGAIRGMTKSIRHEKRLQIHQANLERSRQTLHLALTVSARAQINSVQETLDQELLENHSLREELKAIKLKLGTLDDISDQLQRALRLCHRVQKAQELQAILQILADGNSRKLNPRYDDIFGASIGTFDWILREPAKLFAVEHGTKFTFVDWLRDGEGIFHVLGKPGAGKSTLMKLIWDHDITKKMLKEWAGDSQLLCMKYFFWKSESSQSGLRGLKSFLLSSMLEQAPDLMDALIPGPKGDGVTYEQLSQAFDLFLKSPQALEGYRVFLLIDGLDEFDEERNAEDHHDLVRLIQVWASQSEGKVKICVSSREYEAFATVTHHQKIRLQNLSKEDRKAYVTERLTSHPRFPQLEASCEKAAEKLHEDHWKSHTCNPDCLIRHIVEVSDGVFLWVRLVMVQVRKCLSADCSLRKIWRHVDSQPKPLTDFIKHMLDSILPLYQREACILLSIVHRHQSTNREIYVSPQGATYLCDRLDRVDATLLSQQPDHGGLGLTLQEADWRSLTAEDITARFNGLLEVSDQTEWFYELEIPTLTFTHRSIIEVLRNSIDAKLVEHGITQVELGHWLCQIALGEFISLFKPLKDRVDLSIGFVYLETRLADFFCFLRDQSLFEEPSVIQQLDRVEDICLTLRFGRPQPSKQNWQRFYFWARRGNFGRYYLSIMVLAISHKYAGALPWILKRLENIPKRGYLVSILLWTCIEERYKSSELEQISISVIQTALLERGFIGVDLLDGEQKAHVSKHGCHTAESWVIYVAFLLTTETQSDSDWAITELWLDRGANPRICLANDGVRLGMGLDSFVYVSVKINGKWFQSPESVRVYGKVDMQDLPVTLRGFIARSDAPNKERLLELVDRNTDMIEAEEAADAAAGVRSS</sequence>
<comment type="caution">
    <text evidence="1">The sequence shown here is derived from an EMBL/GenBank/DDBJ whole genome shotgun (WGS) entry which is preliminary data.</text>
</comment>
<evidence type="ECO:0000313" key="2">
    <source>
        <dbReference type="Proteomes" id="UP001497700"/>
    </source>
</evidence>
<evidence type="ECO:0000313" key="1">
    <source>
        <dbReference type="EMBL" id="KAI4866766.1"/>
    </source>
</evidence>
<organism evidence="1 2">
    <name type="scientific">Hypoxylon rubiginosum</name>
    <dbReference type="NCBI Taxonomy" id="110542"/>
    <lineage>
        <taxon>Eukaryota</taxon>
        <taxon>Fungi</taxon>
        <taxon>Dikarya</taxon>
        <taxon>Ascomycota</taxon>
        <taxon>Pezizomycotina</taxon>
        <taxon>Sordariomycetes</taxon>
        <taxon>Xylariomycetidae</taxon>
        <taxon>Xylariales</taxon>
        <taxon>Hypoxylaceae</taxon>
        <taxon>Hypoxylon</taxon>
    </lineage>
</organism>
<name>A0ACB9Z4P2_9PEZI</name>
<accession>A0ACB9Z4P2</accession>
<dbReference type="Proteomes" id="UP001497700">
    <property type="component" value="Unassembled WGS sequence"/>
</dbReference>
<gene>
    <name evidence="1" type="ORF">F4820DRAFT_416071</name>
</gene>
<keyword evidence="2" id="KW-1185">Reference proteome</keyword>
<protein>
    <submittedName>
        <fullName evidence="1">Uncharacterized protein</fullName>
    </submittedName>
</protein>
<dbReference type="EMBL" id="MU393455">
    <property type="protein sequence ID" value="KAI4866766.1"/>
    <property type="molecule type" value="Genomic_DNA"/>
</dbReference>